<evidence type="ECO:0000313" key="5">
    <source>
        <dbReference type="EMBL" id="PID59022.1"/>
    </source>
</evidence>
<dbReference type="PANTHER" id="PTHR30061:SF50">
    <property type="entry name" value="MALTOSE_MALTODEXTRIN-BINDING PERIPLASMIC PROTEIN"/>
    <property type="match status" value="1"/>
</dbReference>
<feature type="chain" id="PRO_5014726509" description="Sugar ABC transporter substrate-binding protein" evidence="4">
    <location>
        <begin position="23"/>
        <end position="407"/>
    </location>
</feature>
<dbReference type="GO" id="GO:0015768">
    <property type="term" value="P:maltose transport"/>
    <property type="evidence" value="ECO:0007669"/>
    <property type="project" value="TreeGrafter"/>
</dbReference>
<sequence>MKNVSVVVALILCLSMSSMAFAKAEVSVFWAEYDGLTPEFAQSLEAAFEKAYPDIELNIVSSPWNQLHDKLIAALGAGQAPDLSVIGTRWLIEFMEMGVVEPIEKYVSAEVLGNIPESIMEGKLNNQLYGLPVAIGPRIMFYRSDLMDKAPETFEEVLAMAKKINNPPDMYGVGLAGKVHAELTDFVYYFYGNGGEFFEMTPEGKFGKCTVNSEAGVKALEFMNALANTEKVTQPSFLGDERAEVQNIFVSGKLGMFMSGGFTGALLDKRGVDFKWAPAVIPYFEGKSRVPLFITDTIVMFNTSENKAEAGKFLDFFYQDKWRLEFDKLTGFPPVTKSLADDPHFQNPVSQVMVQSMEGSKPWPLVAEWPECTEVIWNAVSLVLLGEKDAKTALDDAAAEIDALRGM</sequence>
<dbReference type="GO" id="GO:1901982">
    <property type="term" value="F:maltose binding"/>
    <property type="evidence" value="ECO:0007669"/>
    <property type="project" value="TreeGrafter"/>
</dbReference>
<keyword evidence="2" id="KW-0813">Transport</keyword>
<dbReference type="Gene3D" id="3.40.190.10">
    <property type="entry name" value="Periplasmic binding protein-like II"/>
    <property type="match status" value="2"/>
</dbReference>
<organism evidence="5 6">
    <name type="scientific">candidate division KSB3 bacterium</name>
    <dbReference type="NCBI Taxonomy" id="2044937"/>
    <lineage>
        <taxon>Bacteria</taxon>
        <taxon>candidate division KSB3</taxon>
    </lineage>
</organism>
<evidence type="ECO:0008006" key="7">
    <source>
        <dbReference type="Google" id="ProtNLM"/>
    </source>
</evidence>
<dbReference type="CDD" id="cd13585">
    <property type="entry name" value="PBP2_TMBP_like"/>
    <property type="match status" value="1"/>
</dbReference>
<evidence type="ECO:0000256" key="1">
    <source>
        <dbReference type="ARBA" id="ARBA00008520"/>
    </source>
</evidence>
<dbReference type="SUPFAM" id="SSF53850">
    <property type="entry name" value="Periplasmic binding protein-like II"/>
    <property type="match status" value="1"/>
</dbReference>
<dbReference type="Pfam" id="PF01547">
    <property type="entry name" value="SBP_bac_1"/>
    <property type="match status" value="1"/>
</dbReference>
<feature type="signal peptide" evidence="4">
    <location>
        <begin position="1"/>
        <end position="22"/>
    </location>
</feature>
<dbReference type="GO" id="GO:0055052">
    <property type="term" value="C:ATP-binding cassette (ABC) transporter complex, substrate-binding subunit-containing"/>
    <property type="evidence" value="ECO:0007669"/>
    <property type="project" value="TreeGrafter"/>
</dbReference>
<dbReference type="InterPro" id="IPR006059">
    <property type="entry name" value="SBP"/>
</dbReference>
<dbReference type="EMBL" id="PDPS01000020">
    <property type="protein sequence ID" value="PID59022.1"/>
    <property type="molecule type" value="Genomic_DNA"/>
</dbReference>
<reference evidence="5 6" key="1">
    <citation type="submission" date="2017-10" db="EMBL/GenBank/DDBJ databases">
        <title>Novel microbial diversity and functional potential in the marine mammal oral microbiome.</title>
        <authorList>
            <person name="Dudek N.K."/>
            <person name="Sun C.L."/>
            <person name="Burstein D."/>
            <person name="Kantor R.S."/>
            <person name="Aliaga Goltsman D.S."/>
            <person name="Bik E.M."/>
            <person name="Thomas B.C."/>
            <person name="Banfield J.F."/>
            <person name="Relman D.A."/>
        </authorList>
    </citation>
    <scope>NUCLEOTIDE SEQUENCE [LARGE SCALE GENOMIC DNA]</scope>
    <source>
        <strain evidence="5">DOLZORAL124_49_17</strain>
    </source>
</reference>
<keyword evidence="3 4" id="KW-0732">Signal</keyword>
<dbReference type="Proteomes" id="UP000229740">
    <property type="component" value="Unassembled WGS sequence"/>
</dbReference>
<dbReference type="PANTHER" id="PTHR30061">
    <property type="entry name" value="MALTOSE-BINDING PERIPLASMIC PROTEIN"/>
    <property type="match status" value="1"/>
</dbReference>
<name>A0A2G6EB01_9BACT</name>
<proteinExistence type="inferred from homology"/>
<comment type="caution">
    <text evidence="5">The sequence shown here is derived from an EMBL/GenBank/DDBJ whole genome shotgun (WGS) entry which is preliminary data.</text>
</comment>
<gene>
    <name evidence="5" type="ORF">CSB45_01010</name>
</gene>
<evidence type="ECO:0000256" key="2">
    <source>
        <dbReference type="ARBA" id="ARBA00022448"/>
    </source>
</evidence>
<evidence type="ECO:0000313" key="6">
    <source>
        <dbReference type="Proteomes" id="UP000229740"/>
    </source>
</evidence>
<evidence type="ECO:0000256" key="3">
    <source>
        <dbReference type="ARBA" id="ARBA00022729"/>
    </source>
</evidence>
<evidence type="ECO:0000256" key="4">
    <source>
        <dbReference type="SAM" id="SignalP"/>
    </source>
</evidence>
<dbReference type="AlphaFoldDB" id="A0A2G6EB01"/>
<dbReference type="GO" id="GO:0042956">
    <property type="term" value="P:maltodextrin transmembrane transport"/>
    <property type="evidence" value="ECO:0007669"/>
    <property type="project" value="TreeGrafter"/>
</dbReference>
<comment type="similarity">
    <text evidence="1">Belongs to the bacterial solute-binding protein 1 family.</text>
</comment>
<accession>A0A2G6EB01</accession>
<protein>
    <recommendedName>
        <fullName evidence="7">Sugar ABC transporter substrate-binding protein</fullName>
    </recommendedName>
</protein>